<reference evidence="1" key="1">
    <citation type="journal article" date="2014" name="Front. Microbiol.">
        <title>High frequency of phylogenetically diverse reductive dehalogenase-homologous genes in deep subseafloor sedimentary metagenomes.</title>
        <authorList>
            <person name="Kawai M."/>
            <person name="Futagami T."/>
            <person name="Toyoda A."/>
            <person name="Takaki Y."/>
            <person name="Nishi S."/>
            <person name="Hori S."/>
            <person name="Arai W."/>
            <person name="Tsubouchi T."/>
            <person name="Morono Y."/>
            <person name="Uchiyama I."/>
            <person name="Ito T."/>
            <person name="Fujiyama A."/>
            <person name="Inagaki F."/>
            <person name="Takami H."/>
        </authorList>
    </citation>
    <scope>NUCLEOTIDE SEQUENCE</scope>
    <source>
        <strain evidence="1">Expedition CK06-06</strain>
    </source>
</reference>
<sequence>TLGYDRLMPATQEGDIILISTAGAYGYVMSSHYNQRPPAEQFLLT</sequence>
<dbReference type="Gene3D" id="2.40.37.10">
    <property type="entry name" value="Lyase, Ornithine Decarboxylase, Chain A, domain 1"/>
    <property type="match status" value="1"/>
</dbReference>
<name>X1DBN6_9ZZZZ</name>
<organism evidence="1">
    <name type="scientific">marine sediment metagenome</name>
    <dbReference type="NCBI Taxonomy" id="412755"/>
    <lineage>
        <taxon>unclassified sequences</taxon>
        <taxon>metagenomes</taxon>
        <taxon>ecological metagenomes</taxon>
    </lineage>
</organism>
<comment type="caution">
    <text evidence="1">The sequence shown here is derived from an EMBL/GenBank/DDBJ whole genome shotgun (WGS) entry which is preliminary data.</text>
</comment>
<dbReference type="AlphaFoldDB" id="X1DBN6"/>
<accession>X1DBN6</accession>
<gene>
    <name evidence="1" type="ORF">S01H4_48746</name>
</gene>
<dbReference type="SUPFAM" id="SSF50621">
    <property type="entry name" value="Alanine racemase C-terminal domain-like"/>
    <property type="match status" value="1"/>
</dbReference>
<proteinExistence type="predicted"/>
<dbReference type="EMBL" id="BART01027503">
    <property type="protein sequence ID" value="GAG93851.1"/>
    <property type="molecule type" value="Genomic_DNA"/>
</dbReference>
<dbReference type="GO" id="GO:0003824">
    <property type="term" value="F:catalytic activity"/>
    <property type="evidence" value="ECO:0007669"/>
    <property type="project" value="InterPro"/>
</dbReference>
<dbReference type="InterPro" id="IPR009006">
    <property type="entry name" value="Ala_racemase/Decarboxylase_C"/>
</dbReference>
<feature type="non-terminal residue" evidence="1">
    <location>
        <position position="1"/>
    </location>
</feature>
<evidence type="ECO:0008006" key="2">
    <source>
        <dbReference type="Google" id="ProtNLM"/>
    </source>
</evidence>
<evidence type="ECO:0000313" key="1">
    <source>
        <dbReference type="EMBL" id="GAG93851.1"/>
    </source>
</evidence>
<protein>
    <recommendedName>
        <fullName evidence="2">Orn/DAP/Arg decarboxylase 2 C-terminal domain-containing protein</fullName>
    </recommendedName>
</protein>